<protein>
    <submittedName>
        <fullName evidence="1">Uncharacterized protein</fullName>
    </submittedName>
</protein>
<gene>
    <name evidence="1" type="ORF">C8263_18085</name>
</gene>
<dbReference type="EMBL" id="PYSV01000034">
    <property type="protein sequence ID" value="PTA66402.1"/>
    <property type="molecule type" value="Genomic_DNA"/>
</dbReference>
<evidence type="ECO:0000313" key="2">
    <source>
        <dbReference type="Proteomes" id="UP000240317"/>
    </source>
</evidence>
<dbReference type="Proteomes" id="UP000240317">
    <property type="component" value="Unassembled WGS sequence"/>
</dbReference>
<comment type="caution">
    <text evidence="1">The sequence shown here is derived from an EMBL/GenBank/DDBJ whole genome shotgun (WGS) entry which is preliminary data.</text>
</comment>
<accession>A0A2T3W3F5</accession>
<proteinExistence type="predicted"/>
<reference evidence="1 2" key="1">
    <citation type="submission" date="2018-03" db="EMBL/GenBank/DDBJ databases">
        <title>Draft genome of Deinococcus sp. OD32.</title>
        <authorList>
            <person name="Wang X.-P."/>
            <person name="Du Z.-J."/>
        </authorList>
    </citation>
    <scope>NUCLEOTIDE SEQUENCE [LARGE SCALE GENOMIC DNA]</scope>
    <source>
        <strain evidence="1 2">OD32</strain>
    </source>
</reference>
<evidence type="ECO:0000313" key="1">
    <source>
        <dbReference type="EMBL" id="PTA66402.1"/>
    </source>
</evidence>
<sequence length="599" mass="66311">MTLCKKIVTINALETKAISVLTPISERGRALPTYRQWNDALIEFFTYGAPVGSTIYLNVSDRTLQQIGEQFWGEAPQLDWSADYLAAVRTALVKDGCVFPEMVRGLDKQGRPQGAAFLGVLVLVAARMDSDAEQSISERDYFTRLNDALGTEPTNGQIKRPKHMSTGAEGEEPLWQVWAAYLRSRGYLPTASGGKGAWKYVGYAVSQTLIREPEKRRLFQVFEGRHWGTDPDPELLVSFLRHEDFLPAHVRTLLGRHGLAAEDVQHAVAEVYREWQERRHEDGHDARSAAHRVLSRHLQAGLYRSEHWRTGEVQYTLFPRQPRGLKLLDIQLSLPDGPQTLLVERPGYYAPLGEVTPTHLEAGLQVPLTGHPQLDALSLPARSFWTLRADPDNAGAFASLGRPTVGEHFLLLVRRELREDLLSFREQGLMQWETEQPWEGGWTEFTGVMVTANHWSDVGPVKSRELLDALRPASGISIGVGSGLRVPQLGAWLADAPPVPTVHAFFAEAFLTVSKDGVTLFAETVEPNKPVNVPWAGAGDYELSAEARGQGQVRLVKLLDWAELPAPSASLLGTVTKEWQASGEAYRLTGAQLKSGGTA</sequence>
<dbReference type="AlphaFoldDB" id="A0A2T3W3F5"/>
<name>A0A2T3W3F5_9DEIO</name>
<keyword evidence="2" id="KW-1185">Reference proteome</keyword>
<organism evidence="1 2">
    <name type="scientific">Deinococcus arcticus</name>
    <dbReference type="NCBI Taxonomy" id="2136176"/>
    <lineage>
        <taxon>Bacteria</taxon>
        <taxon>Thermotogati</taxon>
        <taxon>Deinococcota</taxon>
        <taxon>Deinococci</taxon>
        <taxon>Deinococcales</taxon>
        <taxon>Deinococcaceae</taxon>
        <taxon>Deinococcus</taxon>
    </lineage>
</organism>